<dbReference type="PANTHER" id="PTHR34822:SF1">
    <property type="entry name" value="GRPB FAMILY PROTEIN"/>
    <property type="match status" value="1"/>
</dbReference>
<protein>
    <submittedName>
        <fullName evidence="1">GrpB family protein</fullName>
    </submittedName>
</protein>
<dbReference type="Pfam" id="PF04229">
    <property type="entry name" value="GrpB"/>
    <property type="match status" value="1"/>
</dbReference>
<name>A0A7L6B4I7_9ACTN</name>
<dbReference type="AlphaFoldDB" id="A0A7L6B4I7"/>
<sequence>MSSPGRVVEVVVHDPRWPDQFERERRLLAEVLPTSLSIEHIGSTSVPGLAAKPIIDISAVLPDFQENAVDLEALGRLGYVFRPGVFADDEQHLFFPKDTAGRRTHHLHLFSVMSPLPRQNRIFRDYLAAHPDAARRYESAKRRAADLHPDSRARYGEAKEAAMLHVLAQARLWAR</sequence>
<proteinExistence type="predicted"/>
<keyword evidence="2" id="KW-1185">Reference proteome</keyword>
<dbReference type="InterPro" id="IPR007344">
    <property type="entry name" value="GrpB/CoaE"/>
</dbReference>
<evidence type="ECO:0000313" key="1">
    <source>
        <dbReference type="EMBL" id="QLQ36500.1"/>
    </source>
</evidence>
<organism evidence="1 2">
    <name type="scientific">Micromonospora robiginosa</name>
    <dbReference type="NCBI Taxonomy" id="2749844"/>
    <lineage>
        <taxon>Bacteria</taxon>
        <taxon>Bacillati</taxon>
        <taxon>Actinomycetota</taxon>
        <taxon>Actinomycetes</taxon>
        <taxon>Micromonosporales</taxon>
        <taxon>Micromonosporaceae</taxon>
        <taxon>Micromonospora</taxon>
    </lineage>
</organism>
<dbReference type="InterPro" id="IPR043519">
    <property type="entry name" value="NT_sf"/>
</dbReference>
<reference evidence="2" key="1">
    <citation type="submission" date="2020-07" db="EMBL/GenBank/DDBJ databases">
        <title>A new Micromonospora strain with potent antibiotic activity isolated from the microbiome of a mid-Atlantic deep-sea sponge.</title>
        <authorList>
            <person name="Back C.R."/>
            <person name="Stennett H.L."/>
            <person name="Williams S.E."/>
            <person name="Wang L."/>
            <person name="Ojeda Gomez J."/>
            <person name="Abdulle O.M."/>
            <person name="Duffy T."/>
            <person name="Hendry K.R."/>
            <person name="Powell D."/>
            <person name="Stach J.E."/>
            <person name="Essex-Lopresti A.E."/>
            <person name="Willis C.L."/>
            <person name="Curnow P."/>
            <person name="Race P.R."/>
        </authorList>
    </citation>
    <scope>NUCLEOTIDE SEQUENCE [LARGE SCALE GENOMIC DNA]</scope>
    <source>
        <strain evidence="2">28ISP2-46</strain>
    </source>
</reference>
<evidence type="ECO:0000313" key="2">
    <source>
        <dbReference type="Proteomes" id="UP000510844"/>
    </source>
</evidence>
<dbReference type="Proteomes" id="UP000510844">
    <property type="component" value="Chromosome"/>
</dbReference>
<dbReference type="KEGG" id="mfeu:H1D33_24905"/>
<dbReference type="RefSeq" id="WP_181569016.1">
    <property type="nucleotide sequence ID" value="NZ_CP059322.2"/>
</dbReference>
<dbReference type="PANTHER" id="PTHR34822">
    <property type="entry name" value="GRPB DOMAIN PROTEIN (AFU_ORTHOLOGUE AFUA_1G01530)"/>
    <property type="match status" value="1"/>
</dbReference>
<reference evidence="1 2" key="2">
    <citation type="journal article" date="2021" name="Mar. Drugs">
        <title>A New Micromonospora Strain with Antibiotic Activity Isolated from the Microbiome of a Mid-Atlantic Deep-Sea Sponge.</title>
        <authorList>
            <person name="Back C.R."/>
            <person name="Stennett H.L."/>
            <person name="Williams S.E."/>
            <person name="Wang L."/>
            <person name="Ojeda Gomez J."/>
            <person name="Abdulle O.M."/>
            <person name="Duffy T."/>
            <person name="Neal C."/>
            <person name="Mantell J."/>
            <person name="Jepson M.A."/>
            <person name="Hendry K.R."/>
            <person name="Powell D."/>
            <person name="Stach J.E.M."/>
            <person name="Essex-Lopresti A.E."/>
            <person name="Willis C.L."/>
            <person name="Curnow P."/>
            <person name="Race P.R."/>
        </authorList>
    </citation>
    <scope>NUCLEOTIDE SEQUENCE [LARGE SCALE GENOMIC DNA]</scope>
    <source>
        <strain evidence="1 2">28ISP2-46</strain>
    </source>
</reference>
<gene>
    <name evidence="1" type="ORF">H1D33_24905</name>
</gene>
<dbReference type="EMBL" id="CP059322">
    <property type="protein sequence ID" value="QLQ36500.1"/>
    <property type="molecule type" value="Genomic_DNA"/>
</dbReference>
<accession>A0A7L6B4I7</accession>
<dbReference type="Gene3D" id="3.30.460.10">
    <property type="entry name" value="Beta Polymerase, domain 2"/>
    <property type="match status" value="1"/>
</dbReference>
<dbReference type="SUPFAM" id="SSF81301">
    <property type="entry name" value="Nucleotidyltransferase"/>
    <property type="match status" value="1"/>
</dbReference>